<dbReference type="SUPFAM" id="SSF56176">
    <property type="entry name" value="FAD-binding/transporter-associated domain-like"/>
    <property type="match status" value="1"/>
</dbReference>
<name>A0ABW7TPD0_9NOCA</name>
<evidence type="ECO:0000313" key="4">
    <source>
        <dbReference type="Proteomes" id="UP001611263"/>
    </source>
</evidence>
<comment type="caution">
    <text evidence="3">The sequence shown here is derived from an EMBL/GenBank/DDBJ whole genome shotgun (WGS) entry which is preliminary data.</text>
</comment>
<dbReference type="Pfam" id="PF01565">
    <property type="entry name" value="FAD_binding_4"/>
    <property type="match status" value="1"/>
</dbReference>
<sequence>MLSRRRLVTSTALGVALGVAGLRDLPAQAAPVVPGEQTHNDLVLRGYNRRFIARPRRIHVPGTAEEARQAVGAAVREGLRPAARSGGHCFEDFVDNSETQVIVDLKRLREIAWDERYRAFAVGAGATLETVYQGWPHGM</sequence>
<dbReference type="GeneID" id="93509717"/>
<dbReference type="Proteomes" id="UP001611263">
    <property type="component" value="Unassembled WGS sequence"/>
</dbReference>
<gene>
    <name evidence="3" type="ORF">ACH4WX_12245</name>
</gene>
<dbReference type="EMBL" id="JBIRUQ010000002">
    <property type="protein sequence ID" value="MFI1461479.1"/>
    <property type="molecule type" value="Genomic_DNA"/>
</dbReference>
<dbReference type="Gene3D" id="3.30.465.10">
    <property type="match status" value="1"/>
</dbReference>
<feature type="domain" description="FAD-binding PCMH-type" evidence="2">
    <location>
        <begin position="51"/>
        <end position="139"/>
    </location>
</feature>
<dbReference type="InterPro" id="IPR006094">
    <property type="entry name" value="Oxid_FAD_bind_N"/>
</dbReference>
<feature type="signal peptide" evidence="1">
    <location>
        <begin position="1"/>
        <end position="29"/>
    </location>
</feature>
<keyword evidence="1" id="KW-0732">Signal</keyword>
<dbReference type="InterPro" id="IPR006311">
    <property type="entry name" value="TAT_signal"/>
</dbReference>
<evidence type="ECO:0000256" key="1">
    <source>
        <dbReference type="SAM" id="SignalP"/>
    </source>
</evidence>
<dbReference type="InterPro" id="IPR016166">
    <property type="entry name" value="FAD-bd_PCMH"/>
</dbReference>
<feature type="chain" id="PRO_5046913754" evidence="1">
    <location>
        <begin position="30"/>
        <end position="139"/>
    </location>
</feature>
<evidence type="ECO:0000313" key="3">
    <source>
        <dbReference type="EMBL" id="MFI1461479.1"/>
    </source>
</evidence>
<dbReference type="RefSeq" id="WP_255218518.1">
    <property type="nucleotide sequence ID" value="NZ_JBIRUQ010000002.1"/>
</dbReference>
<accession>A0ABW7TPD0</accession>
<protein>
    <submittedName>
        <fullName evidence="3">FAD-binding protein</fullName>
    </submittedName>
</protein>
<reference evidence="3 4" key="1">
    <citation type="submission" date="2024-10" db="EMBL/GenBank/DDBJ databases">
        <title>The Natural Products Discovery Center: Release of the First 8490 Sequenced Strains for Exploring Actinobacteria Biosynthetic Diversity.</title>
        <authorList>
            <person name="Kalkreuter E."/>
            <person name="Kautsar S.A."/>
            <person name="Yang D."/>
            <person name="Bader C.D."/>
            <person name="Teijaro C.N."/>
            <person name="Fluegel L."/>
            <person name="Davis C.M."/>
            <person name="Simpson J.R."/>
            <person name="Lauterbach L."/>
            <person name="Steele A.D."/>
            <person name="Gui C."/>
            <person name="Meng S."/>
            <person name="Li G."/>
            <person name="Viehrig K."/>
            <person name="Ye F."/>
            <person name="Su P."/>
            <person name="Kiefer A.F."/>
            <person name="Nichols A."/>
            <person name="Cepeda A.J."/>
            <person name="Yan W."/>
            <person name="Fan B."/>
            <person name="Jiang Y."/>
            <person name="Adhikari A."/>
            <person name="Zheng C.-J."/>
            <person name="Schuster L."/>
            <person name="Cowan T.M."/>
            <person name="Smanski M.J."/>
            <person name="Chevrette M.G."/>
            <person name="De Carvalho L.P.S."/>
            <person name="Shen B."/>
        </authorList>
    </citation>
    <scope>NUCLEOTIDE SEQUENCE [LARGE SCALE GENOMIC DNA]</scope>
    <source>
        <strain evidence="3 4">NPDC020568</strain>
    </source>
</reference>
<keyword evidence="4" id="KW-1185">Reference proteome</keyword>
<dbReference type="InterPro" id="IPR036318">
    <property type="entry name" value="FAD-bd_PCMH-like_sf"/>
</dbReference>
<proteinExistence type="predicted"/>
<dbReference type="PROSITE" id="PS51318">
    <property type="entry name" value="TAT"/>
    <property type="match status" value="1"/>
</dbReference>
<organism evidence="3 4">
    <name type="scientific">Nocardia carnea</name>
    <dbReference type="NCBI Taxonomy" id="37328"/>
    <lineage>
        <taxon>Bacteria</taxon>
        <taxon>Bacillati</taxon>
        <taxon>Actinomycetota</taxon>
        <taxon>Actinomycetes</taxon>
        <taxon>Mycobacteriales</taxon>
        <taxon>Nocardiaceae</taxon>
        <taxon>Nocardia</taxon>
    </lineage>
</organism>
<dbReference type="PROSITE" id="PS51387">
    <property type="entry name" value="FAD_PCMH"/>
    <property type="match status" value="1"/>
</dbReference>
<dbReference type="InterPro" id="IPR016169">
    <property type="entry name" value="FAD-bd_PCMH_sub2"/>
</dbReference>
<evidence type="ECO:0000259" key="2">
    <source>
        <dbReference type="PROSITE" id="PS51387"/>
    </source>
</evidence>